<evidence type="ECO:0000259" key="3">
    <source>
        <dbReference type="Pfam" id="PF06155"/>
    </source>
</evidence>
<keyword evidence="1" id="KW-0479">Metal-binding</keyword>
<name>W4MCR2_9BACT</name>
<dbReference type="AlphaFoldDB" id="W4MCR2"/>
<comment type="caution">
    <text evidence="4">The sequence shown here is derived from an EMBL/GenBank/DDBJ whole genome shotgun (WGS) entry which is preliminary data.</text>
</comment>
<gene>
    <name evidence="4" type="ORF">ETSY2_11440</name>
</gene>
<evidence type="ECO:0000256" key="1">
    <source>
        <dbReference type="ARBA" id="ARBA00022723"/>
    </source>
</evidence>
<reference evidence="4 5" key="1">
    <citation type="journal article" date="2014" name="Nature">
        <title>An environmental bacterial taxon with a large and distinct metabolic repertoire.</title>
        <authorList>
            <person name="Wilson M.C."/>
            <person name="Mori T."/>
            <person name="Ruckert C."/>
            <person name="Uria A.R."/>
            <person name="Helf M.J."/>
            <person name="Takada K."/>
            <person name="Gernert C."/>
            <person name="Steffens U.A."/>
            <person name="Heycke N."/>
            <person name="Schmitt S."/>
            <person name="Rinke C."/>
            <person name="Helfrich E.J."/>
            <person name="Brachmann A.O."/>
            <person name="Gurgui C."/>
            <person name="Wakimoto T."/>
            <person name="Kracht M."/>
            <person name="Crusemann M."/>
            <person name="Hentschel U."/>
            <person name="Abe I."/>
            <person name="Matsunaga S."/>
            <person name="Kalinowski J."/>
            <person name="Takeyama H."/>
            <person name="Piel J."/>
        </authorList>
    </citation>
    <scope>NUCLEOTIDE SEQUENCE [LARGE SCALE GENOMIC DNA]</scope>
    <source>
        <strain evidence="5">TSY2</strain>
    </source>
</reference>
<dbReference type="InterPro" id="IPR010376">
    <property type="entry name" value="GBBH-like_N"/>
</dbReference>
<feature type="domain" description="Gamma-butyrobetaine hydroxylase-like N-terminal" evidence="3">
    <location>
        <begin position="30"/>
        <end position="116"/>
    </location>
</feature>
<dbReference type="Gene3D" id="3.30.2020.30">
    <property type="match status" value="1"/>
</dbReference>
<dbReference type="GO" id="GO:0046872">
    <property type="term" value="F:metal ion binding"/>
    <property type="evidence" value="ECO:0007669"/>
    <property type="project" value="UniProtKB-KW"/>
</dbReference>
<keyword evidence="5" id="KW-1185">Reference proteome</keyword>
<dbReference type="InterPro" id="IPR038492">
    <property type="entry name" value="GBBH-like_N_sf"/>
</dbReference>
<dbReference type="Pfam" id="PF06155">
    <property type="entry name" value="GBBH-like_N"/>
    <property type="match status" value="1"/>
</dbReference>
<keyword evidence="2" id="KW-0408">Iron</keyword>
<sequence length="121" mass="13950">RWAWRGFAISPARVSSMAKQTAYPTEIQRDDNGMMRILWNDGHECRYSYEQLRKACPCATCRESGAQQQADPFNILDLRAMTRLTPTQISTVGHYALNIEWSDGHHTGIYPWDLLRDLCES</sequence>
<dbReference type="PANTHER" id="PTHR35303">
    <property type="entry name" value="OS02G0197800 PROTEIN"/>
    <property type="match status" value="1"/>
</dbReference>
<dbReference type="Proteomes" id="UP000019140">
    <property type="component" value="Unassembled WGS sequence"/>
</dbReference>
<protein>
    <recommendedName>
        <fullName evidence="3">Gamma-butyrobetaine hydroxylase-like N-terminal domain-containing protein</fullName>
    </recommendedName>
</protein>
<dbReference type="HOGENOM" id="CLU_2031444_0_0_7"/>
<dbReference type="EMBL" id="AZHX01000462">
    <property type="protein sequence ID" value="ETX07407.1"/>
    <property type="molecule type" value="Genomic_DNA"/>
</dbReference>
<feature type="non-terminal residue" evidence="4">
    <location>
        <position position="1"/>
    </location>
</feature>
<evidence type="ECO:0000256" key="2">
    <source>
        <dbReference type="ARBA" id="ARBA00023004"/>
    </source>
</evidence>
<accession>W4MCR2</accession>
<proteinExistence type="predicted"/>
<evidence type="ECO:0000313" key="5">
    <source>
        <dbReference type="Proteomes" id="UP000019140"/>
    </source>
</evidence>
<evidence type="ECO:0000313" key="4">
    <source>
        <dbReference type="EMBL" id="ETX07407.1"/>
    </source>
</evidence>
<organism evidence="4 5">
    <name type="scientific">Candidatus Entotheonella gemina</name>
    <dbReference type="NCBI Taxonomy" id="1429439"/>
    <lineage>
        <taxon>Bacteria</taxon>
        <taxon>Pseudomonadati</taxon>
        <taxon>Nitrospinota/Tectimicrobiota group</taxon>
        <taxon>Candidatus Tectimicrobiota</taxon>
        <taxon>Candidatus Entotheonellia</taxon>
        <taxon>Candidatus Entotheonellales</taxon>
        <taxon>Candidatus Entotheonellaceae</taxon>
        <taxon>Candidatus Entotheonella</taxon>
    </lineage>
</organism>
<dbReference type="PANTHER" id="PTHR35303:SF5">
    <property type="entry name" value="OS02G0197800 PROTEIN"/>
    <property type="match status" value="1"/>
</dbReference>